<dbReference type="Gene3D" id="3.90.550.10">
    <property type="entry name" value="Spore Coat Polysaccharide Biosynthesis Protein SpsA, Chain A"/>
    <property type="match status" value="1"/>
</dbReference>
<dbReference type="SUPFAM" id="SSF53448">
    <property type="entry name" value="Nucleotide-diphospho-sugar transferases"/>
    <property type="match status" value="1"/>
</dbReference>
<dbReference type="Pfam" id="PF00535">
    <property type="entry name" value="Glycos_transf_2"/>
    <property type="match status" value="1"/>
</dbReference>
<name>A0A1F5FV66_9BACT</name>
<organism evidence="3 4">
    <name type="scientific">Candidatus Curtissbacteria bacterium RBG_13_40_7</name>
    <dbReference type="NCBI Taxonomy" id="1797706"/>
    <lineage>
        <taxon>Bacteria</taxon>
        <taxon>Candidatus Curtissiibacteriota</taxon>
    </lineage>
</organism>
<reference evidence="3 4" key="1">
    <citation type="journal article" date="2016" name="Nat. Commun.">
        <title>Thousands of microbial genomes shed light on interconnected biogeochemical processes in an aquifer system.</title>
        <authorList>
            <person name="Anantharaman K."/>
            <person name="Brown C.T."/>
            <person name="Hug L.A."/>
            <person name="Sharon I."/>
            <person name="Castelle C.J."/>
            <person name="Probst A.J."/>
            <person name="Thomas B.C."/>
            <person name="Singh A."/>
            <person name="Wilkins M.J."/>
            <person name="Karaoz U."/>
            <person name="Brodie E.L."/>
            <person name="Williams K.H."/>
            <person name="Hubbard S.S."/>
            <person name="Banfield J.F."/>
        </authorList>
    </citation>
    <scope>NUCLEOTIDE SEQUENCE [LARGE SCALE GENOMIC DNA]</scope>
</reference>
<protein>
    <recommendedName>
        <fullName evidence="2">Glycosyltransferase 2-like domain-containing protein</fullName>
    </recommendedName>
</protein>
<keyword evidence="1" id="KW-0472">Membrane</keyword>
<sequence>MRKISVVISGYNEEKMIEGCLKSVKNLVSEIIFVDNTSSDKTVQIVKKYTDKIFIRPNDPVMLNRNKNFGFTKATGNWILSLDADERITPSLSAEIRKSISTDQYRGYEIPRKNIIFGKWVKHSIWWPDYNLRLFLRNRGKFAEKHVHEKIEVKGRVGRLANPMIHYNYQTVSQFIKKLDTTYTESETENFLRQKKSLNWYDAIRWPVADFVKTFFFEKGYKDGLHGLVLSMFQAFYALVFFAKVWERKEKFADLTPDNFLSEIIKEFSKAAKDVRYWIYEVLIGNNPGKKIYYKIRRKLR</sequence>
<dbReference type="PANTHER" id="PTHR43630:SF2">
    <property type="entry name" value="GLYCOSYLTRANSFERASE"/>
    <property type="match status" value="1"/>
</dbReference>
<keyword evidence="1" id="KW-0812">Transmembrane</keyword>
<feature type="domain" description="Glycosyltransferase 2-like" evidence="2">
    <location>
        <begin position="5"/>
        <end position="135"/>
    </location>
</feature>
<feature type="transmembrane region" description="Helical" evidence="1">
    <location>
        <begin position="224"/>
        <end position="243"/>
    </location>
</feature>
<dbReference type="EMBL" id="MFAU01000045">
    <property type="protein sequence ID" value="OGD83506.1"/>
    <property type="molecule type" value="Genomic_DNA"/>
</dbReference>
<keyword evidence="1" id="KW-1133">Transmembrane helix</keyword>
<proteinExistence type="predicted"/>
<dbReference type="CDD" id="cd02511">
    <property type="entry name" value="Beta4Glucosyltransferase"/>
    <property type="match status" value="1"/>
</dbReference>
<evidence type="ECO:0000256" key="1">
    <source>
        <dbReference type="SAM" id="Phobius"/>
    </source>
</evidence>
<evidence type="ECO:0000313" key="3">
    <source>
        <dbReference type="EMBL" id="OGD83506.1"/>
    </source>
</evidence>
<dbReference type="PANTHER" id="PTHR43630">
    <property type="entry name" value="POLY-BETA-1,6-N-ACETYL-D-GLUCOSAMINE SYNTHASE"/>
    <property type="match status" value="1"/>
</dbReference>
<dbReference type="AlphaFoldDB" id="A0A1F5FV66"/>
<gene>
    <name evidence="3" type="ORF">A2165_02710</name>
</gene>
<comment type="caution">
    <text evidence="3">The sequence shown here is derived from an EMBL/GenBank/DDBJ whole genome shotgun (WGS) entry which is preliminary data.</text>
</comment>
<dbReference type="Proteomes" id="UP000179252">
    <property type="component" value="Unassembled WGS sequence"/>
</dbReference>
<accession>A0A1F5FV66</accession>
<evidence type="ECO:0000259" key="2">
    <source>
        <dbReference type="Pfam" id="PF00535"/>
    </source>
</evidence>
<evidence type="ECO:0000313" key="4">
    <source>
        <dbReference type="Proteomes" id="UP000179252"/>
    </source>
</evidence>
<dbReference type="InterPro" id="IPR029044">
    <property type="entry name" value="Nucleotide-diphossugar_trans"/>
</dbReference>
<dbReference type="InterPro" id="IPR001173">
    <property type="entry name" value="Glyco_trans_2-like"/>
</dbReference>